<keyword evidence="1" id="KW-1133">Transmembrane helix</keyword>
<keyword evidence="1" id="KW-0472">Membrane</keyword>
<sequence>MIYRLVLIASGLLMMFFIFGLVMFIGSLSGDTISDSAMGNAILTGVFLLLTLVVLRIGLGMRKSMHRKFESAIADLSATNGHIDAVTFADSVGITLDSARDVLDAMARKRHWRREELTGYNARYYA</sequence>
<dbReference type="STRING" id="1895771.BGO89_03260"/>
<comment type="caution">
    <text evidence="2">The sequence shown here is derived from an EMBL/GenBank/DDBJ whole genome shotgun (WGS) entry which is preliminary data.</text>
</comment>
<feature type="transmembrane region" description="Helical" evidence="1">
    <location>
        <begin position="5"/>
        <end position="25"/>
    </location>
</feature>
<keyword evidence="1" id="KW-0812">Transmembrane</keyword>
<dbReference type="EMBL" id="MKVH01000019">
    <property type="protein sequence ID" value="OJX58261.1"/>
    <property type="molecule type" value="Genomic_DNA"/>
</dbReference>
<gene>
    <name evidence="2" type="ORF">BGO89_03260</name>
</gene>
<feature type="transmembrane region" description="Helical" evidence="1">
    <location>
        <begin position="37"/>
        <end position="59"/>
    </location>
</feature>
<dbReference type="AlphaFoldDB" id="A0A1M3L0L7"/>
<accession>A0A1M3L0L7</accession>
<dbReference type="Proteomes" id="UP000184233">
    <property type="component" value="Unassembled WGS sequence"/>
</dbReference>
<name>A0A1M3L0L7_9BACT</name>
<reference evidence="2 3" key="1">
    <citation type="submission" date="2016-09" db="EMBL/GenBank/DDBJ databases">
        <title>Genome-resolved meta-omics ties microbial dynamics to process performance in biotechnology for thiocyanate degradation.</title>
        <authorList>
            <person name="Kantor R.S."/>
            <person name="Huddy R.J."/>
            <person name="Iyer R."/>
            <person name="Thomas B.C."/>
            <person name="Brown C.T."/>
            <person name="Anantharaman K."/>
            <person name="Tringe S."/>
            <person name="Hettich R.L."/>
            <person name="Harrison S.T."/>
            <person name="Banfield J.F."/>
        </authorList>
    </citation>
    <scope>NUCLEOTIDE SEQUENCE [LARGE SCALE GENOMIC DNA]</scope>
    <source>
        <strain evidence="2">59-99</strain>
    </source>
</reference>
<proteinExistence type="predicted"/>
<evidence type="ECO:0000313" key="3">
    <source>
        <dbReference type="Proteomes" id="UP000184233"/>
    </source>
</evidence>
<organism evidence="2 3">
    <name type="scientific">Candidatus Kapaibacterium thiocyanatum</name>
    <dbReference type="NCBI Taxonomy" id="1895771"/>
    <lineage>
        <taxon>Bacteria</taxon>
        <taxon>Pseudomonadati</taxon>
        <taxon>Candidatus Kapaibacteriota</taxon>
        <taxon>Candidatus Kapaibacteriia</taxon>
        <taxon>Candidatus Kapaibacteriales</taxon>
        <taxon>Candidatus Kapaibacteriaceae</taxon>
        <taxon>Candidatus Kapaibacterium</taxon>
    </lineage>
</organism>
<protein>
    <submittedName>
        <fullName evidence="2">Uncharacterized protein</fullName>
    </submittedName>
</protein>
<evidence type="ECO:0000313" key="2">
    <source>
        <dbReference type="EMBL" id="OJX58261.1"/>
    </source>
</evidence>
<evidence type="ECO:0000256" key="1">
    <source>
        <dbReference type="SAM" id="Phobius"/>
    </source>
</evidence>